<feature type="region of interest" description="Disordered" evidence="2">
    <location>
        <begin position="584"/>
        <end position="680"/>
    </location>
</feature>
<feature type="signal peptide" evidence="3">
    <location>
        <begin position="1"/>
        <end position="17"/>
    </location>
</feature>
<evidence type="ECO:0000256" key="3">
    <source>
        <dbReference type="SAM" id="SignalP"/>
    </source>
</evidence>
<evidence type="ECO:0000313" key="4">
    <source>
        <dbReference type="EMBL" id="PCG69164.1"/>
    </source>
</evidence>
<feature type="coiled-coil region" evidence="1">
    <location>
        <begin position="186"/>
        <end position="283"/>
    </location>
</feature>
<feature type="compositionally biased region" description="Low complexity" evidence="2">
    <location>
        <begin position="618"/>
        <end position="630"/>
    </location>
</feature>
<name>A0A2A4JC81_HELVI</name>
<proteinExistence type="predicted"/>
<sequence length="1243" mass="137094">MKTSVIITALLFTQVSASFFDVFHGAVLSVQNSFGKLLSDVVTDVKDTVDCTILAVEHVLSLSEDATIRYYDKCGQGTNQTNMHNDPKQNESLPKVEVSIKFPDSEEYLQKIIPAEIDARINQTLSKVLEDYRPHNNIISIENVLAKESEQLADVSDLVKKEMKKLTSEVTTDLEHIKQRDSGPSIDTILDEIKVLEKREQNARNASEAVEIHQVIDEVLDKLDEIEATEANENDKLEEILRDLENNSNNSFLGLRQQFEEWKKEESRHLSEIKDKIEEHEKIYNHTNKVYDSNHTQIVLLGKDKQNDTSEPLILSQGILTVQLSKAKESLDITTRRLSNADVTEFPNKSGFIESLKSTTADGINESVTTNLSPTTPTNYNTSNNQFINGNIPNNLPISVRTLETLTVFKSDRITTSSQNSDSNDVIITSTSNYPSIIQATIDSKAKQQLETSTASGQEDLTTLMAAMVIKSNYSNNPDAVTENVTSQYNEKYIGSTTDDFVKTTEVITTEGNDNESRNISVTSSPTPITPSSESIEAIVTTTTSLFKEPTTFIPSKSILSNISGNSSSIETTTISEVLGLVNTSPSESEEPSKLASYSSTSSPAKITVTDSNANPITTTSSITGSTLTSDMLQSGLTTSVNEEHPTGTDSDDRRDTTTPIQKAESIESTTRSIKEEPLHQAITLDTDRNASLITSTPKITEIMATTNEERVQSTTETVTVTNAPVENTTSTEELLIETTFAPISSKFTDSNDNDVTTTTTPIPETLLSTDILSSARITTPSVNEEISTLILSDSNYNTNGIANTLSSAVENRPSTVLNQPERSTPSVENEVSTLPDDNNLEHIAMSTAFTTVTSETTTECIETTIVSEIQEPTDLTTNGSVTTSTTFSPPKENLSISHIISIESTTASKIEKDLLKRDEMLRTTPKIITDHNFIISSPPLTVTDGPPIQHKVPLIDQSKITVNKPWFTPSSVDKPSSNKTSQQNFNIPRVPKMNNGLPQPLSGELLDTRWPLYDPHKVNSDPQKFGSTAAPRGTFSQFKNHKLPDYRERNNNFMINRFSDYGAIPAPKNPVLTPGLTTTVPKRQPKAEINAHDQAVLDEFDSMSDSGWPMSSIDEILNLAETPIAPEKKHTPSPKVPTDRGRVNTPEHLLRSPNNRPPGLTTHRPPKKARVDDSQNTPIDYDSFFHIPPKNSEAHQRALKDARQLIANSQFSNRIIDRVLQRKSNVGARSIFNNPRTLNLGK</sequence>
<gene>
    <name evidence="4" type="ORF">B5V51_4443</name>
</gene>
<keyword evidence="3" id="KW-0732">Signal</keyword>
<feature type="region of interest" description="Disordered" evidence="2">
    <location>
        <begin position="968"/>
        <end position="996"/>
    </location>
</feature>
<comment type="caution">
    <text evidence="4">The sequence shown here is derived from an EMBL/GenBank/DDBJ whole genome shotgun (WGS) entry which is preliminary data.</text>
</comment>
<feature type="region of interest" description="Disordered" evidence="2">
    <location>
        <begin position="1124"/>
        <end position="1182"/>
    </location>
</feature>
<feature type="compositionally biased region" description="Basic and acidic residues" evidence="2">
    <location>
        <begin position="642"/>
        <end position="657"/>
    </location>
</feature>
<dbReference type="AlphaFoldDB" id="A0A2A4JC81"/>
<feature type="chain" id="PRO_5012494967" evidence="3">
    <location>
        <begin position="18"/>
        <end position="1243"/>
    </location>
</feature>
<dbReference type="STRING" id="7102.A0A2A4JC81"/>
<feature type="region of interest" description="Disordered" evidence="2">
    <location>
        <begin position="1019"/>
        <end position="1038"/>
    </location>
</feature>
<feature type="compositionally biased region" description="Polar residues" evidence="2">
    <location>
        <begin position="969"/>
        <end position="987"/>
    </location>
</feature>
<reference evidence="4" key="1">
    <citation type="submission" date="2017-09" db="EMBL/GenBank/DDBJ databases">
        <title>Contemporary evolution of a Lepidopteran species, Heliothis virescens, in response to modern agricultural practices.</title>
        <authorList>
            <person name="Fritz M.L."/>
            <person name="Deyonke A.M."/>
            <person name="Papanicolaou A."/>
            <person name="Micinski S."/>
            <person name="Westbrook J."/>
            <person name="Gould F."/>
        </authorList>
    </citation>
    <scope>NUCLEOTIDE SEQUENCE [LARGE SCALE GENOMIC DNA]</scope>
    <source>
        <strain evidence="4">HvINT-</strain>
        <tissue evidence="4">Whole body</tissue>
    </source>
</reference>
<evidence type="ECO:0000256" key="1">
    <source>
        <dbReference type="SAM" id="Coils"/>
    </source>
</evidence>
<keyword evidence="1" id="KW-0175">Coiled coil</keyword>
<evidence type="ECO:0000256" key="2">
    <source>
        <dbReference type="SAM" id="MobiDB-lite"/>
    </source>
</evidence>
<dbReference type="EMBL" id="NWSH01002106">
    <property type="protein sequence ID" value="PCG69164.1"/>
    <property type="molecule type" value="Genomic_DNA"/>
</dbReference>
<feature type="compositionally biased region" description="Polar residues" evidence="2">
    <location>
        <begin position="631"/>
        <end position="641"/>
    </location>
</feature>
<accession>A0A2A4JC81</accession>
<protein>
    <submittedName>
        <fullName evidence="4">Uncharacterized protein</fullName>
    </submittedName>
</protein>
<organism evidence="4">
    <name type="scientific">Heliothis virescens</name>
    <name type="common">Tobacco budworm moth</name>
    <dbReference type="NCBI Taxonomy" id="7102"/>
    <lineage>
        <taxon>Eukaryota</taxon>
        <taxon>Metazoa</taxon>
        <taxon>Ecdysozoa</taxon>
        <taxon>Arthropoda</taxon>
        <taxon>Hexapoda</taxon>
        <taxon>Insecta</taxon>
        <taxon>Pterygota</taxon>
        <taxon>Neoptera</taxon>
        <taxon>Endopterygota</taxon>
        <taxon>Lepidoptera</taxon>
        <taxon>Glossata</taxon>
        <taxon>Ditrysia</taxon>
        <taxon>Noctuoidea</taxon>
        <taxon>Noctuidae</taxon>
        <taxon>Heliothinae</taxon>
        <taxon>Heliothis</taxon>
    </lineage>
</organism>
<feature type="compositionally biased region" description="Polar residues" evidence="2">
    <location>
        <begin position="596"/>
        <end position="617"/>
    </location>
</feature>